<proteinExistence type="predicted"/>
<accession>A0A2S5G8Y3</accession>
<gene>
    <name evidence="2" type="ORF">C4B60_16935</name>
</gene>
<feature type="domain" description="Regulatory protein YycH" evidence="1">
    <location>
        <begin position="6"/>
        <end position="434"/>
    </location>
</feature>
<dbReference type="Gene3D" id="3.30.310.160">
    <property type="entry name" value="YycH protein, domain 2"/>
    <property type="match status" value="1"/>
</dbReference>
<dbReference type="InterPro" id="IPR009996">
    <property type="entry name" value="YycH"/>
</dbReference>
<name>A0A2S5G8Y3_9BACL</name>
<sequence length="444" mass="50711">MVMNIEGFKSILLTLLVVLSGVLTWNVWTFQPTYDTIETAPTVDVSIADERTNSELIKPSQFLVHGTENVRGTSSESEIDELLSTMYDWTFFSLRYNAALSDSDIKDLTHGQNRVEIIFPTSIPFSAYQNVFDFETSQIPDDVFDRVVIQLPQEGDVTFPVYFISYDTKQVYEARVDLDELPPLNDKIVSKAEEEYASYFPYSAGSEKTLYLPQGTTEVVQYKYYMNSISPQQFRDALFSDPNAVSVNSLNSTEDQYLHQSSLMRIDSSTNTLNYVNPSAAEFTTAGGPSELLQKSRRFVNDHAGWTDNYYLYRLDPSVQEVTYRLHVEGLPVFNDRGVPHLAQMDQKWGDTRIFKYDRSLLSLHFEVPSTTQTTLLMTGYDVIETLESSDSFEPDLLQDVTVGYYISKDSSNDFYTLEPMWFYLYNGNWKRVPIDGGDPVGLE</sequence>
<organism evidence="2 3">
    <name type="scientific">Jeotgalibacillus proteolyticus</name>
    <dbReference type="NCBI Taxonomy" id="2082395"/>
    <lineage>
        <taxon>Bacteria</taxon>
        <taxon>Bacillati</taxon>
        <taxon>Bacillota</taxon>
        <taxon>Bacilli</taxon>
        <taxon>Bacillales</taxon>
        <taxon>Caryophanaceae</taxon>
        <taxon>Jeotgalibacillus</taxon>
    </lineage>
</organism>
<evidence type="ECO:0000313" key="2">
    <source>
        <dbReference type="EMBL" id="PPA69462.1"/>
    </source>
</evidence>
<dbReference type="AlphaFoldDB" id="A0A2S5G8Y3"/>
<dbReference type="OrthoDB" id="2382185at2"/>
<evidence type="ECO:0000313" key="3">
    <source>
        <dbReference type="Proteomes" id="UP000239047"/>
    </source>
</evidence>
<dbReference type="Proteomes" id="UP000239047">
    <property type="component" value="Unassembled WGS sequence"/>
</dbReference>
<keyword evidence="3" id="KW-1185">Reference proteome</keyword>
<protein>
    <recommendedName>
        <fullName evidence="1">Regulatory protein YycH domain-containing protein</fullName>
    </recommendedName>
</protein>
<dbReference type="EMBL" id="PREZ01000006">
    <property type="protein sequence ID" value="PPA69462.1"/>
    <property type="molecule type" value="Genomic_DNA"/>
</dbReference>
<evidence type="ECO:0000259" key="1">
    <source>
        <dbReference type="Pfam" id="PF07435"/>
    </source>
</evidence>
<dbReference type="Pfam" id="PF07435">
    <property type="entry name" value="YycH"/>
    <property type="match status" value="1"/>
</dbReference>
<dbReference type="InterPro" id="IPR042274">
    <property type="entry name" value="YycH/YycI_2"/>
</dbReference>
<reference evidence="2 3" key="1">
    <citation type="submission" date="2018-02" db="EMBL/GenBank/DDBJ databases">
        <title>Jeotgalibacillus proteolyticum sp. nov. a protease producing bacterium isolated from ocean sediments of Laizhou Bay.</title>
        <authorList>
            <person name="Li Y."/>
        </authorList>
    </citation>
    <scope>NUCLEOTIDE SEQUENCE [LARGE SCALE GENOMIC DNA]</scope>
    <source>
        <strain evidence="2 3">22-7</strain>
    </source>
</reference>
<comment type="caution">
    <text evidence="2">The sequence shown here is derived from an EMBL/GenBank/DDBJ whole genome shotgun (WGS) entry which is preliminary data.</text>
</comment>
<dbReference type="CDD" id="cd15787">
    <property type="entry name" value="YycH_N"/>
    <property type="match status" value="1"/>
</dbReference>
<dbReference type="Gene3D" id="3.10.450.310">
    <property type="match status" value="1"/>
</dbReference>